<evidence type="ECO:0000256" key="2">
    <source>
        <dbReference type="SAM" id="SignalP"/>
    </source>
</evidence>
<accession>A0A1M4Z8C3</accession>
<keyword evidence="1" id="KW-0472">Membrane</keyword>
<dbReference type="Gene3D" id="3.30.1330.60">
    <property type="entry name" value="OmpA-like domain"/>
    <property type="match status" value="1"/>
</dbReference>
<evidence type="ECO:0000256" key="1">
    <source>
        <dbReference type="PROSITE-ProRule" id="PRU00473"/>
    </source>
</evidence>
<evidence type="ECO:0000259" key="3">
    <source>
        <dbReference type="PROSITE" id="PS51123"/>
    </source>
</evidence>
<feature type="chain" id="PRO_5013110074" evidence="2">
    <location>
        <begin position="22"/>
        <end position="361"/>
    </location>
</feature>
<dbReference type="InterPro" id="IPR036737">
    <property type="entry name" value="OmpA-like_sf"/>
</dbReference>
<dbReference type="EMBL" id="FQTV01000005">
    <property type="protein sequence ID" value="SHF14270.1"/>
    <property type="molecule type" value="Genomic_DNA"/>
</dbReference>
<dbReference type="InterPro" id="IPR050330">
    <property type="entry name" value="Bact_OuterMem_StrucFunc"/>
</dbReference>
<organism evidence="4 5">
    <name type="scientific">Bacteroides luti</name>
    <dbReference type="NCBI Taxonomy" id="1297750"/>
    <lineage>
        <taxon>Bacteria</taxon>
        <taxon>Pseudomonadati</taxon>
        <taxon>Bacteroidota</taxon>
        <taxon>Bacteroidia</taxon>
        <taxon>Bacteroidales</taxon>
        <taxon>Bacteroidaceae</taxon>
        <taxon>Bacteroides</taxon>
    </lineage>
</organism>
<dbReference type="PROSITE" id="PS51123">
    <property type="entry name" value="OMPA_2"/>
    <property type="match status" value="1"/>
</dbReference>
<evidence type="ECO:0000313" key="5">
    <source>
        <dbReference type="Proteomes" id="UP000184509"/>
    </source>
</evidence>
<dbReference type="Proteomes" id="UP000184509">
    <property type="component" value="Unassembled WGS sequence"/>
</dbReference>
<dbReference type="PANTHER" id="PTHR30329:SF21">
    <property type="entry name" value="LIPOPROTEIN YIAD-RELATED"/>
    <property type="match status" value="1"/>
</dbReference>
<dbReference type="STRING" id="1297750.SAMN05444405_105199"/>
<dbReference type="AlphaFoldDB" id="A0A1M4Z8C3"/>
<dbReference type="SUPFAM" id="SSF103088">
    <property type="entry name" value="OmpA-like"/>
    <property type="match status" value="1"/>
</dbReference>
<evidence type="ECO:0000313" key="4">
    <source>
        <dbReference type="EMBL" id="SHF14270.1"/>
    </source>
</evidence>
<gene>
    <name evidence="4" type="ORF">SAMN05444405_105199</name>
</gene>
<keyword evidence="2" id="KW-0732">Signal</keyword>
<feature type="domain" description="OmpA-like" evidence="3">
    <location>
        <begin position="249"/>
        <end position="361"/>
    </location>
</feature>
<dbReference type="PANTHER" id="PTHR30329">
    <property type="entry name" value="STATOR ELEMENT OF FLAGELLAR MOTOR COMPLEX"/>
    <property type="match status" value="1"/>
</dbReference>
<dbReference type="CDD" id="cd07185">
    <property type="entry name" value="OmpA_C-like"/>
    <property type="match status" value="1"/>
</dbReference>
<feature type="signal peptide" evidence="2">
    <location>
        <begin position="1"/>
        <end position="21"/>
    </location>
</feature>
<dbReference type="InterPro" id="IPR006665">
    <property type="entry name" value="OmpA-like"/>
</dbReference>
<protein>
    <submittedName>
        <fullName evidence="4">OmpA family protein</fullName>
    </submittedName>
</protein>
<sequence length="361" mass="40530">MKKKLILLAMSFFCIAGFAQSQEKSLKQYGFWDNWFIQGQAGIGYTIGEPDFDKLISPTAALSIGKYFTPYAGMRLQVGGWQGRAGWDWKNENYSWNYAAVYLDGLFNMTNIFCSYKENRGFNLYGIVGVGYNHGFKNSPNALASDNCVARIGLQPSFRINEAWDFNVELNGNAVSDAYNSKFGSENDFYFNLMVGFTYKFKNRGFELIRPYDEALVNSLNDEINQQRATIESLKANPKTIVKTEKVFVTDTVSYFNTPVLFTIGKSAVGVNQEVYVYTVAQYLKENPKAKITITGYADAGTGSKAINQKISEKRAKAVANELVNKYSISSDRIKVIEGKGDSVQPYSKNNWNRVVICVAD</sequence>
<dbReference type="Pfam" id="PF00691">
    <property type="entry name" value="OmpA"/>
    <property type="match status" value="1"/>
</dbReference>
<proteinExistence type="predicted"/>
<keyword evidence="5" id="KW-1185">Reference proteome</keyword>
<dbReference type="RefSeq" id="WP_073400445.1">
    <property type="nucleotide sequence ID" value="NZ_FQTV01000005.1"/>
</dbReference>
<reference evidence="4 5" key="1">
    <citation type="submission" date="2016-11" db="EMBL/GenBank/DDBJ databases">
        <authorList>
            <person name="Jaros S."/>
            <person name="Januszkiewicz K."/>
            <person name="Wedrychowicz H."/>
        </authorList>
    </citation>
    <scope>NUCLEOTIDE SEQUENCE [LARGE SCALE GENOMIC DNA]</scope>
    <source>
        <strain evidence="4 5">DSM 26991</strain>
    </source>
</reference>
<name>A0A1M4Z8C3_9BACE</name>
<dbReference type="GO" id="GO:0016020">
    <property type="term" value="C:membrane"/>
    <property type="evidence" value="ECO:0007669"/>
    <property type="project" value="UniProtKB-UniRule"/>
</dbReference>